<keyword evidence="1" id="KW-0472">Membrane</keyword>
<protein>
    <recommendedName>
        <fullName evidence="4">YfhO family protein</fullName>
    </recommendedName>
</protein>
<feature type="transmembrane region" description="Helical" evidence="1">
    <location>
        <begin position="155"/>
        <end position="172"/>
    </location>
</feature>
<feature type="transmembrane region" description="Helical" evidence="1">
    <location>
        <begin position="406"/>
        <end position="425"/>
    </location>
</feature>
<feature type="transmembrane region" description="Helical" evidence="1">
    <location>
        <begin position="373"/>
        <end position="394"/>
    </location>
</feature>
<dbReference type="PANTHER" id="PTHR38454">
    <property type="entry name" value="INTEGRAL MEMBRANE PROTEIN-RELATED"/>
    <property type="match status" value="1"/>
</dbReference>
<feature type="transmembrane region" description="Helical" evidence="1">
    <location>
        <begin position="100"/>
        <end position="121"/>
    </location>
</feature>
<sequence length="758" mass="83689">MRVNATSGADMGFAVGIGVLFILFLRHAFGTGSSFALFQDNEDMLGPLLSVLSGVVRSGVWPLRTDTFMGGMSLYDLPQLSVFYPFYLVWLPIFRSPFDSIYAIHWLVLLHMLIMTINMCILIRVIGASRKSALLGAMLFTFSANNYIYAAWVNILAPYAWLPLYLAGIIAILDERKDLRFFLAAIVGMVLLVLASPAQPLIHAILMTAVLCVAKLFQAWRSREAMQCKLSPLITIGFIGIASVLIVSPVLVPALWNLNGMIRWIGAFPALIGNARIPFEAFQTDQLTVRELGGAFFKIKDLAVGQQYVGVFPFALMLVAIVSRWRSWLVQALTFVAVYALVSAAGANLGLAYLNYHLPLLNKIREPSRFLVLFQLAVAMLASMGLDEICSVVAGREDSRRARVKFIALVVTIVTAAIVAVAIRHEIVSRFPPAFYVGALCILSLLTWIASRKPSRKRGLMVSTAWVGMALALLALEIRWVPHAVSESNYLSSNGPALDLALSRVAALDPSRDYRVIFGGKINKQHAAMLASYHGIRTLNGYINPAPYRQFSEVYFHVPRADNSYFALGANFLICDVCDQAAVTGYKFLEEVGGYRIFRASQALPHAYTAVSSLGEYHTIDQFKDLTKDVKLSDGIFLDANESLRLPQAGGTPPTCISTERSRTVSYERFETVCSSGRVQVLNEFFDSGWRGYVDGSRVEIFQVNGNQMGIFLPPGAHIVEFKYKPAIFKASLFLSALGICLVGLYIVRPRRSQTTES</sequence>
<feature type="transmembrane region" description="Helical" evidence="1">
    <location>
        <begin position="232"/>
        <end position="256"/>
    </location>
</feature>
<feature type="transmembrane region" description="Helical" evidence="1">
    <location>
        <begin position="12"/>
        <end position="38"/>
    </location>
</feature>
<dbReference type="EMBL" id="JAZHGA010000006">
    <property type="protein sequence ID" value="MEM5340219.1"/>
    <property type="molecule type" value="Genomic_DNA"/>
</dbReference>
<evidence type="ECO:0000313" key="2">
    <source>
        <dbReference type="EMBL" id="MEM5340219.1"/>
    </source>
</evidence>
<feature type="transmembrane region" description="Helical" evidence="1">
    <location>
        <begin position="431"/>
        <end position="450"/>
    </location>
</feature>
<feature type="transmembrane region" description="Helical" evidence="1">
    <location>
        <begin position="201"/>
        <end position="220"/>
    </location>
</feature>
<feature type="transmembrane region" description="Helical" evidence="1">
    <location>
        <begin position="307"/>
        <end position="325"/>
    </location>
</feature>
<keyword evidence="3" id="KW-1185">Reference proteome</keyword>
<dbReference type="PANTHER" id="PTHR38454:SF1">
    <property type="entry name" value="INTEGRAL MEMBRANE PROTEIN"/>
    <property type="match status" value="1"/>
</dbReference>
<organism evidence="2 3">
    <name type="scientific">Paraburkholderia azotifigens</name>
    <dbReference type="NCBI Taxonomy" id="2057004"/>
    <lineage>
        <taxon>Bacteria</taxon>
        <taxon>Pseudomonadati</taxon>
        <taxon>Pseudomonadota</taxon>
        <taxon>Betaproteobacteria</taxon>
        <taxon>Burkholderiales</taxon>
        <taxon>Burkholderiaceae</taxon>
        <taxon>Paraburkholderia</taxon>
    </lineage>
</organism>
<evidence type="ECO:0000313" key="3">
    <source>
        <dbReference type="Proteomes" id="UP001481677"/>
    </source>
</evidence>
<feature type="transmembrane region" description="Helical" evidence="1">
    <location>
        <begin position="332"/>
        <end position="353"/>
    </location>
</feature>
<keyword evidence="1" id="KW-1133">Transmembrane helix</keyword>
<evidence type="ECO:0008006" key="4">
    <source>
        <dbReference type="Google" id="ProtNLM"/>
    </source>
</evidence>
<reference evidence="2 3" key="1">
    <citation type="submission" date="2024-01" db="EMBL/GenBank/DDBJ databases">
        <title>The diversity of rhizobia nodulating Mimosa spp. in eleven states of Brazil covering several biomes is determined by host plant, location, and edaphic factors.</title>
        <authorList>
            <person name="Rouws L."/>
            <person name="Barauna A."/>
            <person name="Beukes C."/>
            <person name="De Faria S.M."/>
            <person name="Gross E."/>
            <person name="Dos Reis Junior F.B."/>
            <person name="Simon M."/>
            <person name="Maluk M."/>
            <person name="Odee D.W."/>
            <person name="Kenicer G."/>
            <person name="Young J.P.W."/>
            <person name="Reis V.M."/>
            <person name="Zilli J."/>
            <person name="James E.K."/>
        </authorList>
    </citation>
    <scope>NUCLEOTIDE SEQUENCE [LARGE SCALE GENOMIC DNA]</scope>
    <source>
        <strain evidence="2 3">JPY530</strain>
    </source>
</reference>
<proteinExistence type="predicted"/>
<accession>A0ABU9R0X7</accession>
<keyword evidence="1" id="KW-0812">Transmembrane</keyword>
<gene>
    <name evidence="2" type="ORF">V4C56_11340</name>
</gene>
<feature type="transmembrane region" description="Helical" evidence="1">
    <location>
        <begin position="462"/>
        <end position="481"/>
    </location>
</feature>
<dbReference type="Proteomes" id="UP001481677">
    <property type="component" value="Unassembled WGS sequence"/>
</dbReference>
<name>A0ABU9R0X7_9BURK</name>
<feature type="transmembrane region" description="Helical" evidence="1">
    <location>
        <begin position="727"/>
        <end position="748"/>
    </location>
</feature>
<evidence type="ECO:0000256" key="1">
    <source>
        <dbReference type="SAM" id="Phobius"/>
    </source>
</evidence>
<dbReference type="InterPro" id="IPR018580">
    <property type="entry name" value="Uncharacterised_YfhO"/>
</dbReference>
<feature type="transmembrane region" description="Helical" evidence="1">
    <location>
        <begin position="179"/>
        <end position="195"/>
    </location>
</feature>
<comment type="caution">
    <text evidence="2">The sequence shown here is derived from an EMBL/GenBank/DDBJ whole genome shotgun (WGS) entry which is preliminary data.</text>
</comment>
<feature type="transmembrane region" description="Helical" evidence="1">
    <location>
        <begin position="75"/>
        <end position="94"/>
    </location>
</feature>
<dbReference type="RefSeq" id="WP_342958809.1">
    <property type="nucleotide sequence ID" value="NZ_JAZHGA010000006.1"/>
</dbReference>